<dbReference type="Gene3D" id="3.20.20.80">
    <property type="entry name" value="Glycosidases"/>
    <property type="match status" value="1"/>
</dbReference>
<dbReference type="eggNOG" id="COG3757">
    <property type="taxonomic scope" value="Bacteria"/>
</dbReference>
<sequence>MSISPTLSEYVSKKKKSVVRRTGGIVLSVSVALGLFFCQPQHVSAANISPGSTTLYHVIDIYHGDSVDWSSLPVGGADGLSAIYMKATEGANYTDPAISSEVAGAVGRGLKFGFYHWLHPSTDQNYVAAQASHFYDVIKNYGYSCLPALDVEVTDGFSDAVLVQSMHTFLDTFQRLSGQDIMIYANPYYVNNHFQNDTSLAKYRLWLADYGGEYVYPETPHSAGAASFDSVNIWPHWDMWQYAGTYDGCPGLHLSSLNGGAYGDGDWATVGIFINTPSSLAAIDSPRGNTYTDSVTVSGWEMARSGVSRVDFYLDNLQWLGSTSALYPRGDAQNALNCSGYYLDPDKCGFTSPAFNTHDWSDGQHTIHAAGIANDGSVRWDDYSFYTKDGAITTIDSPGNTNYYSALPVSGWMLNRSGQQRVDYYIDNFQSLGSNNGNFVKRFDVQSIVNANNSFPLGAVNSGYVNTLPLTSIGPGTHTLWVAGIGGDGTVKWQNHTFTVAPSCMCVDSPRGDVPGGNVTVSGWALEHAGIQRIDVYLDLVTGPVKRYTTSDFFSRPDVHKIVDPSGNYPSTSNSGFSLTIPAADLSPGVHTVYVAAIGWDNTVQWSVNSFTVK</sequence>
<dbReference type="KEGG" id="eha:Ethha_1372"/>
<dbReference type="EMBL" id="CP002400">
    <property type="protein sequence ID" value="ADU26910.1"/>
    <property type="molecule type" value="Genomic_DNA"/>
</dbReference>
<dbReference type="PANTHER" id="PTHR34135">
    <property type="entry name" value="LYSOZYME"/>
    <property type="match status" value="1"/>
</dbReference>
<comment type="similarity">
    <text evidence="1">Belongs to the glycosyl hydrolase 25 family.</text>
</comment>
<keyword evidence="3" id="KW-1185">Reference proteome</keyword>
<dbReference type="Proteomes" id="UP000001551">
    <property type="component" value="Chromosome"/>
</dbReference>
<proteinExistence type="inferred from homology"/>
<dbReference type="STRING" id="663278.Ethha_1372"/>
<dbReference type="GO" id="GO:0009253">
    <property type="term" value="P:peptidoglycan catabolic process"/>
    <property type="evidence" value="ECO:0007669"/>
    <property type="project" value="InterPro"/>
</dbReference>
<accession>E6U6U3</accession>
<protein>
    <submittedName>
        <fullName evidence="2">Glycoside hydrolase family 25</fullName>
    </submittedName>
</protein>
<dbReference type="HOGENOM" id="CLU_444642_0_0_9"/>
<evidence type="ECO:0000313" key="2">
    <source>
        <dbReference type="EMBL" id="ADU26910.1"/>
    </source>
</evidence>
<keyword evidence="2" id="KW-0378">Hydrolase</keyword>
<dbReference type="AlphaFoldDB" id="E6U6U3"/>
<dbReference type="Pfam" id="PF01183">
    <property type="entry name" value="Glyco_hydro_25"/>
    <property type="match status" value="1"/>
</dbReference>
<dbReference type="InterPro" id="IPR002053">
    <property type="entry name" value="Glyco_hydro_25"/>
</dbReference>
<dbReference type="InterPro" id="IPR017853">
    <property type="entry name" value="GH"/>
</dbReference>
<name>E6U6U3_ETHHY</name>
<dbReference type="PROSITE" id="PS51904">
    <property type="entry name" value="GLYCOSYL_HYDROL_F25_2"/>
    <property type="match status" value="1"/>
</dbReference>
<dbReference type="GO" id="GO:0016052">
    <property type="term" value="P:carbohydrate catabolic process"/>
    <property type="evidence" value="ECO:0007669"/>
    <property type="project" value="TreeGrafter"/>
</dbReference>
<dbReference type="PANTHER" id="PTHR34135:SF2">
    <property type="entry name" value="LYSOZYME"/>
    <property type="match status" value="1"/>
</dbReference>
<reference evidence="2 3" key="1">
    <citation type="submission" date="2010-12" db="EMBL/GenBank/DDBJ databases">
        <title>Complete sequence of Ethanoligenens harbinense YUAN-3.</title>
        <authorList>
            <person name="Lucas S."/>
            <person name="Copeland A."/>
            <person name="Lapidus A."/>
            <person name="Cheng J.-F."/>
            <person name="Bruce D."/>
            <person name="Goodwin L."/>
            <person name="Pitluck S."/>
            <person name="Chertkov O."/>
            <person name="Misra M."/>
            <person name="Detter J.C."/>
            <person name="Han C."/>
            <person name="Tapia R."/>
            <person name="Land M."/>
            <person name="Hauser L."/>
            <person name="Jeffries C."/>
            <person name="Kyrpides N."/>
            <person name="Ivanova N."/>
            <person name="Mikhailova N."/>
            <person name="Wang A."/>
            <person name="Mouttaki H."/>
            <person name="He Z."/>
            <person name="Zhou J."/>
            <person name="Hemme C.L."/>
            <person name="Woyke T."/>
        </authorList>
    </citation>
    <scope>NUCLEOTIDE SEQUENCE [LARGE SCALE GENOMIC DNA]</scope>
    <source>
        <strain evidence="3">DSM 18485 / JCM 12961 / CGMCC 1.5033 / YUAN-3</strain>
    </source>
</reference>
<dbReference type="CDD" id="cd00599">
    <property type="entry name" value="GH25_muramidase"/>
    <property type="match status" value="1"/>
</dbReference>
<evidence type="ECO:0000256" key="1">
    <source>
        <dbReference type="ARBA" id="ARBA00010646"/>
    </source>
</evidence>
<gene>
    <name evidence="2" type="ordered locus">Ethha_1372</name>
</gene>
<evidence type="ECO:0000313" key="3">
    <source>
        <dbReference type="Proteomes" id="UP000001551"/>
    </source>
</evidence>
<dbReference type="GO" id="GO:0003796">
    <property type="term" value="F:lysozyme activity"/>
    <property type="evidence" value="ECO:0007669"/>
    <property type="project" value="InterPro"/>
</dbReference>
<organism evidence="2 3">
    <name type="scientific">Ethanoligenens harbinense (strain DSM 18485 / JCM 12961 / CGMCC 1.5033 / YUAN-3)</name>
    <dbReference type="NCBI Taxonomy" id="663278"/>
    <lineage>
        <taxon>Bacteria</taxon>
        <taxon>Bacillati</taxon>
        <taxon>Bacillota</taxon>
        <taxon>Clostridia</taxon>
        <taxon>Eubacteriales</taxon>
        <taxon>Oscillospiraceae</taxon>
        <taxon>Ethanoligenens</taxon>
    </lineage>
</organism>
<dbReference type="SUPFAM" id="SSF51445">
    <property type="entry name" value="(Trans)glycosidases"/>
    <property type="match status" value="1"/>
</dbReference>
<dbReference type="GO" id="GO:0016998">
    <property type="term" value="P:cell wall macromolecule catabolic process"/>
    <property type="evidence" value="ECO:0007669"/>
    <property type="project" value="InterPro"/>
</dbReference>